<dbReference type="AlphaFoldDB" id="A0A644T1J3"/>
<dbReference type="InterPro" id="IPR006128">
    <property type="entry name" value="Lipoprotein_PsaA-like"/>
</dbReference>
<dbReference type="SUPFAM" id="SSF53807">
    <property type="entry name" value="Helical backbone' metal receptor"/>
    <property type="match status" value="1"/>
</dbReference>
<dbReference type="GO" id="GO:0007155">
    <property type="term" value="P:cell adhesion"/>
    <property type="evidence" value="ECO:0007669"/>
    <property type="project" value="InterPro"/>
</dbReference>
<dbReference type="InterPro" id="IPR006127">
    <property type="entry name" value="ZnuA-like"/>
</dbReference>
<comment type="similarity">
    <text evidence="1">Belongs to the bacterial solute-binding protein 9 family.</text>
</comment>
<keyword evidence="2" id="KW-0813">Transport</keyword>
<dbReference type="PANTHER" id="PTHR42953">
    <property type="entry name" value="HIGH-AFFINITY ZINC UPTAKE SYSTEM PROTEIN ZNUA-RELATED"/>
    <property type="match status" value="1"/>
</dbReference>
<dbReference type="Pfam" id="PF01297">
    <property type="entry name" value="ZnuA"/>
    <property type="match status" value="1"/>
</dbReference>
<organism evidence="4">
    <name type="scientific">bioreactor metagenome</name>
    <dbReference type="NCBI Taxonomy" id="1076179"/>
    <lineage>
        <taxon>unclassified sequences</taxon>
        <taxon>metagenomes</taxon>
        <taxon>ecological metagenomes</taxon>
    </lineage>
</organism>
<gene>
    <name evidence="4" type="primary">znuA_4</name>
    <name evidence="4" type="ORF">SDC9_05906</name>
</gene>
<evidence type="ECO:0000256" key="3">
    <source>
        <dbReference type="ARBA" id="ARBA00022729"/>
    </source>
</evidence>
<dbReference type="PRINTS" id="PR00690">
    <property type="entry name" value="ADHESNFAMILY"/>
</dbReference>
<dbReference type="GO" id="GO:0046872">
    <property type="term" value="F:metal ion binding"/>
    <property type="evidence" value="ECO:0007669"/>
    <property type="project" value="InterPro"/>
</dbReference>
<dbReference type="InterPro" id="IPR050492">
    <property type="entry name" value="Bact_metal-bind_prot9"/>
</dbReference>
<dbReference type="GO" id="GO:0030001">
    <property type="term" value="P:metal ion transport"/>
    <property type="evidence" value="ECO:0007669"/>
    <property type="project" value="InterPro"/>
</dbReference>
<evidence type="ECO:0000313" key="4">
    <source>
        <dbReference type="EMBL" id="MPL60347.1"/>
    </source>
</evidence>
<evidence type="ECO:0000256" key="1">
    <source>
        <dbReference type="ARBA" id="ARBA00011028"/>
    </source>
</evidence>
<dbReference type="CDD" id="cd01017">
    <property type="entry name" value="AdcA"/>
    <property type="match status" value="1"/>
</dbReference>
<protein>
    <submittedName>
        <fullName evidence="4">High-affinity zinc uptake system binding-protein ZnuA</fullName>
    </submittedName>
</protein>
<sequence>MNFLKTGLIMTLLMSIVLVGCANQTKPIQSSADKLKITTTVYPVYEFARQVGGDKVVVETLVAPGAEPHDWEPTAQDIIKIKSSKLFLYHGAGLEPIDKLLSKEVLGDVIAVEVSKGITLLSGEDAIKDDHSGHGNKDGHHHQTDVHTWLDPVLAQQEVAVIAQALSDNDPTNKDYYEKNAARFSRELAQLDKDYQIALDSVKRRNIVTSHTAFGYLTTRYNLKQVGIMGLSPDSEPTPERMAQVVNFCRNNEVKYIFVETLVSQKLASTIANETGAELLVLNPLENLTEKDKQEGKNYMIVMRENLANLKKALNY</sequence>
<dbReference type="InterPro" id="IPR006129">
    <property type="entry name" value="AdhesinB"/>
</dbReference>
<dbReference type="PANTHER" id="PTHR42953:SF3">
    <property type="entry name" value="HIGH-AFFINITY ZINC UPTAKE SYSTEM PROTEIN ZNUA"/>
    <property type="match status" value="1"/>
</dbReference>
<accession>A0A644T1J3</accession>
<name>A0A644T1J3_9ZZZZ</name>
<dbReference type="PRINTS" id="PR00691">
    <property type="entry name" value="ADHESINB"/>
</dbReference>
<proteinExistence type="inferred from homology"/>
<dbReference type="Gene3D" id="3.40.50.1980">
    <property type="entry name" value="Nitrogenase molybdenum iron protein domain"/>
    <property type="match status" value="2"/>
</dbReference>
<reference evidence="4" key="1">
    <citation type="submission" date="2019-08" db="EMBL/GenBank/DDBJ databases">
        <authorList>
            <person name="Kucharzyk K."/>
            <person name="Murdoch R.W."/>
            <person name="Higgins S."/>
            <person name="Loffler F."/>
        </authorList>
    </citation>
    <scope>NUCLEOTIDE SEQUENCE</scope>
</reference>
<evidence type="ECO:0000256" key="2">
    <source>
        <dbReference type="ARBA" id="ARBA00022448"/>
    </source>
</evidence>
<keyword evidence="3" id="KW-0732">Signal</keyword>
<dbReference type="PROSITE" id="PS51257">
    <property type="entry name" value="PROKAR_LIPOPROTEIN"/>
    <property type="match status" value="1"/>
</dbReference>
<dbReference type="EMBL" id="VSSQ01000012">
    <property type="protein sequence ID" value="MPL60347.1"/>
    <property type="molecule type" value="Genomic_DNA"/>
</dbReference>
<comment type="caution">
    <text evidence="4">The sequence shown here is derived from an EMBL/GenBank/DDBJ whole genome shotgun (WGS) entry which is preliminary data.</text>
</comment>